<evidence type="ECO:0000313" key="2">
    <source>
        <dbReference type="Proteomes" id="UP000887458"/>
    </source>
</evidence>
<comment type="caution">
    <text evidence="1">The sequence shown here is derived from an EMBL/GenBank/DDBJ whole genome shotgun (WGS) entry which is preliminary data.</text>
</comment>
<reference evidence="1 2" key="1">
    <citation type="journal article" date="2018" name="J. Allergy Clin. Immunol.">
        <title>High-quality assembly of Dermatophagoides pteronyssinus genome and transcriptome reveals a wide range of novel allergens.</title>
        <authorList>
            <person name="Liu X.Y."/>
            <person name="Yang K.Y."/>
            <person name="Wang M.Q."/>
            <person name="Kwok J.S."/>
            <person name="Zeng X."/>
            <person name="Yang Z."/>
            <person name="Xiao X.J."/>
            <person name="Lau C.P."/>
            <person name="Li Y."/>
            <person name="Huang Z.M."/>
            <person name="Ba J.G."/>
            <person name="Yim A.K."/>
            <person name="Ouyang C.Y."/>
            <person name="Ngai S.M."/>
            <person name="Chan T.F."/>
            <person name="Leung E.L."/>
            <person name="Liu L."/>
            <person name="Liu Z.G."/>
            <person name="Tsui S.K."/>
        </authorList>
    </citation>
    <scope>NUCLEOTIDE SEQUENCE [LARGE SCALE GENOMIC DNA]</scope>
    <source>
        <strain evidence="1">Derp</strain>
    </source>
</reference>
<dbReference type="EMBL" id="NJHN03000091">
    <property type="protein sequence ID" value="KAH9416489.1"/>
    <property type="molecule type" value="Genomic_DNA"/>
</dbReference>
<name>A0ABQ8J1R2_DERPT</name>
<gene>
    <name evidence="1" type="ORF">DERP_014538</name>
</gene>
<evidence type="ECO:0000313" key="1">
    <source>
        <dbReference type="EMBL" id="KAH9416489.1"/>
    </source>
</evidence>
<dbReference type="Proteomes" id="UP000887458">
    <property type="component" value="Unassembled WGS sequence"/>
</dbReference>
<accession>A0ABQ8J1R2</accession>
<keyword evidence="2" id="KW-1185">Reference proteome</keyword>
<organism evidence="1 2">
    <name type="scientific">Dermatophagoides pteronyssinus</name>
    <name type="common">European house dust mite</name>
    <dbReference type="NCBI Taxonomy" id="6956"/>
    <lineage>
        <taxon>Eukaryota</taxon>
        <taxon>Metazoa</taxon>
        <taxon>Ecdysozoa</taxon>
        <taxon>Arthropoda</taxon>
        <taxon>Chelicerata</taxon>
        <taxon>Arachnida</taxon>
        <taxon>Acari</taxon>
        <taxon>Acariformes</taxon>
        <taxon>Sarcoptiformes</taxon>
        <taxon>Astigmata</taxon>
        <taxon>Psoroptidia</taxon>
        <taxon>Analgoidea</taxon>
        <taxon>Pyroglyphidae</taxon>
        <taxon>Dermatophagoidinae</taxon>
        <taxon>Dermatophagoides</taxon>
    </lineage>
</organism>
<proteinExistence type="predicted"/>
<reference evidence="1 2" key="2">
    <citation type="journal article" date="2022" name="Mol. Biol. Evol.">
        <title>Comparative Genomics Reveals Insights into the Divergent Evolution of Astigmatic Mites and Household Pest Adaptations.</title>
        <authorList>
            <person name="Xiong Q."/>
            <person name="Wan A.T."/>
            <person name="Liu X."/>
            <person name="Fung C.S."/>
            <person name="Xiao X."/>
            <person name="Malainual N."/>
            <person name="Hou J."/>
            <person name="Wang L."/>
            <person name="Wang M."/>
            <person name="Yang K.Y."/>
            <person name="Cui Y."/>
            <person name="Leung E.L."/>
            <person name="Nong W."/>
            <person name="Shin S.K."/>
            <person name="Au S.W."/>
            <person name="Jeong K.Y."/>
            <person name="Chew F.T."/>
            <person name="Hui J.H."/>
            <person name="Leung T.F."/>
            <person name="Tungtrongchitr A."/>
            <person name="Zhong N."/>
            <person name="Liu Z."/>
            <person name="Tsui S.K."/>
        </authorList>
    </citation>
    <scope>NUCLEOTIDE SEQUENCE [LARGE SCALE GENOMIC DNA]</scope>
    <source>
        <strain evidence="1">Derp</strain>
    </source>
</reference>
<sequence length="108" mass="12866">MKPIPEELKNKLWACRRNITMLPARRWDKYQTLNLKIELMYLHEQLVELLDPDEDVPDALLKLMILYDGRVNDFLKRFDSPEVNNRSEMNNDVVQQMEQLSFGSSIQK</sequence>
<protein>
    <submittedName>
        <fullName evidence="1">Uncharacterized protein</fullName>
    </submittedName>
</protein>